<dbReference type="Proteomes" id="UP000434172">
    <property type="component" value="Unassembled WGS sequence"/>
</dbReference>
<keyword evidence="2" id="KW-1133">Transmembrane helix</keyword>
<feature type="transmembrane region" description="Helical" evidence="2">
    <location>
        <begin position="54"/>
        <end position="73"/>
    </location>
</feature>
<organism evidence="3 4">
    <name type="scientific">Colletotrichum asianum</name>
    <dbReference type="NCBI Taxonomy" id="702518"/>
    <lineage>
        <taxon>Eukaryota</taxon>
        <taxon>Fungi</taxon>
        <taxon>Dikarya</taxon>
        <taxon>Ascomycota</taxon>
        <taxon>Pezizomycotina</taxon>
        <taxon>Sordariomycetes</taxon>
        <taxon>Hypocreomycetidae</taxon>
        <taxon>Glomerellales</taxon>
        <taxon>Glomerellaceae</taxon>
        <taxon>Colletotrichum</taxon>
        <taxon>Colletotrichum gloeosporioides species complex</taxon>
    </lineage>
</organism>
<keyword evidence="2" id="KW-0472">Membrane</keyword>
<protein>
    <submittedName>
        <fullName evidence="3">Uncharacterized protein</fullName>
    </submittedName>
</protein>
<evidence type="ECO:0000313" key="3">
    <source>
        <dbReference type="EMBL" id="KAF0324472.1"/>
    </source>
</evidence>
<dbReference type="EMBL" id="WOWK01000043">
    <property type="protein sequence ID" value="KAF0324472.1"/>
    <property type="molecule type" value="Genomic_DNA"/>
</dbReference>
<evidence type="ECO:0000256" key="2">
    <source>
        <dbReference type="SAM" id="Phobius"/>
    </source>
</evidence>
<keyword evidence="2" id="KW-0812">Transmembrane</keyword>
<name>A0A8H3ZR20_9PEZI</name>
<dbReference type="AlphaFoldDB" id="A0A8H3ZR20"/>
<dbReference type="OrthoDB" id="4848114at2759"/>
<evidence type="ECO:0000256" key="1">
    <source>
        <dbReference type="SAM" id="MobiDB-lite"/>
    </source>
</evidence>
<comment type="caution">
    <text evidence="3">The sequence shown here is derived from an EMBL/GenBank/DDBJ whole genome shotgun (WGS) entry which is preliminary data.</text>
</comment>
<gene>
    <name evidence="3" type="ORF">GQ607_008176</name>
</gene>
<sequence>MSTSRQKFYRDRDSSSEGEPVTLPSPGVTSTDGLNLGLEAKEGNGWLRNKVAPAMCYGIGTVGLIAVGLPVLISTPAVGVAGIAAHSVTAGKLQPLHKPLLTQHLPSQFHERMGLEGTGLNTILGTMGHYAFIIFCSGAGAAFNMAIHPWMRTKMGVPDEGLWYRFVGKKSSCKVGRNGRSEE</sequence>
<evidence type="ECO:0000313" key="4">
    <source>
        <dbReference type="Proteomes" id="UP000434172"/>
    </source>
</evidence>
<feature type="region of interest" description="Disordered" evidence="1">
    <location>
        <begin position="1"/>
        <end position="34"/>
    </location>
</feature>
<reference evidence="3 4" key="1">
    <citation type="submission" date="2019-12" db="EMBL/GenBank/DDBJ databases">
        <title>A genome sequence resource for the geographically widespread anthracnose pathogen Colletotrichum asianum.</title>
        <authorList>
            <person name="Meng Y."/>
        </authorList>
    </citation>
    <scope>NUCLEOTIDE SEQUENCE [LARGE SCALE GENOMIC DNA]</scope>
    <source>
        <strain evidence="3 4">ICMP 18580</strain>
    </source>
</reference>
<keyword evidence="4" id="KW-1185">Reference proteome</keyword>
<accession>A0A8H3ZR20</accession>
<feature type="transmembrane region" description="Helical" evidence="2">
    <location>
        <begin position="127"/>
        <end position="147"/>
    </location>
</feature>
<proteinExistence type="predicted"/>